<keyword evidence="3" id="KW-0238">DNA-binding</keyword>
<dbReference type="InterPro" id="IPR036388">
    <property type="entry name" value="WH-like_DNA-bd_sf"/>
</dbReference>
<dbReference type="InterPro" id="IPR000847">
    <property type="entry name" value="LysR_HTH_N"/>
</dbReference>
<feature type="domain" description="HTH lysR-type" evidence="5">
    <location>
        <begin position="2"/>
        <end position="59"/>
    </location>
</feature>
<dbReference type="PANTHER" id="PTHR30579:SF3">
    <property type="entry name" value="TRANSCRIPTIONAL REGULATORY PROTEIN"/>
    <property type="match status" value="1"/>
</dbReference>
<comment type="caution">
    <text evidence="6">The sequence shown here is derived from an EMBL/GenBank/DDBJ whole genome shotgun (WGS) entry which is preliminary data.</text>
</comment>
<accession>A0A554RV51</accession>
<evidence type="ECO:0000256" key="1">
    <source>
        <dbReference type="ARBA" id="ARBA00009437"/>
    </source>
</evidence>
<keyword evidence="4" id="KW-0804">Transcription</keyword>
<dbReference type="InterPro" id="IPR036390">
    <property type="entry name" value="WH_DNA-bd_sf"/>
</dbReference>
<dbReference type="Gene3D" id="3.40.190.290">
    <property type="match status" value="1"/>
</dbReference>
<dbReference type="SUPFAM" id="SSF46785">
    <property type="entry name" value="Winged helix' DNA-binding domain"/>
    <property type="match status" value="1"/>
</dbReference>
<dbReference type="GO" id="GO:0003700">
    <property type="term" value="F:DNA-binding transcription factor activity"/>
    <property type="evidence" value="ECO:0007669"/>
    <property type="project" value="InterPro"/>
</dbReference>
<evidence type="ECO:0000313" key="6">
    <source>
        <dbReference type="EMBL" id="TSD57989.1"/>
    </source>
</evidence>
<dbReference type="PROSITE" id="PS50931">
    <property type="entry name" value="HTH_LYSR"/>
    <property type="match status" value="1"/>
</dbReference>
<evidence type="ECO:0000256" key="2">
    <source>
        <dbReference type="ARBA" id="ARBA00023015"/>
    </source>
</evidence>
<keyword evidence="2" id="KW-0805">Transcription regulation</keyword>
<dbReference type="EMBL" id="VLNT01000016">
    <property type="protein sequence ID" value="TSD57989.1"/>
    <property type="molecule type" value="Genomic_DNA"/>
</dbReference>
<evidence type="ECO:0000259" key="5">
    <source>
        <dbReference type="PROSITE" id="PS50931"/>
    </source>
</evidence>
<sequence>MLSADDLGIFLEVARRGRLTEAAKHLGINHTTVGRHISRLERMVEQRLFAREPSGWVLTEPGTRLLAHAEAVEAAVLAAREDCLQGGSMLSGSVRVIAPDGFGSFLLLPGLGSMVAEFSELTVEVVTANRHASLTSREFDLAVTIERPEARGVSVRRLGDYQLRLYGAPEYLRRVPRVLALEDLPAHHDFIWYVDEALGAATFRTLYQLVPEARPRIQTNSIAGQIEAARQGLGLAFLPSYLADRVEGIERLTDVDAFVPHSYWLLTPNNLDRLARVNAVGRWITRLVASTEGLELNLSAS</sequence>
<dbReference type="GO" id="GO:0003677">
    <property type="term" value="F:DNA binding"/>
    <property type="evidence" value="ECO:0007669"/>
    <property type="project" value="UniProtKB-KW"/>
</dbReference>
<dbReference type="Proteomes" id="UP000316988">
    <property type="component" value="Unassembled WGS sequence"/>
</dbReference>
<proteinExistence type="inferred from homology"/>
<evidence type="ECO:0000256" key="4">
    <source>
        <dbReference type="ARBA" id="ARBA00023163"/>
    </source>
</evidence>
<keyword evidence="7" id="KW-1185">Reference proteome</keyword>
<name>A0A554RV51_9ACTN</name>
<dbReference type="Gene3D" id="1.10.10.10">
    <property type="entry name" value="Winged helix-like DNA-binding domain superfamily/Winged helix DNA-binding domain"/>
    <property type="match status" value="1"/>
</dbReference>
<dbReference type="PANTHER" id="PTHR30579">
    <property type="entry name" value="TRANSCRIPTIONAL REGULATOR"/>
    <property type="match status" value="1"/>
</dbReference>
<reference evidence="6 7" key="1">
    <citation type="submission" date="2019-07" db="EMBL/GenBank/DDBJ databases">
        <authorList>
            <person name="Zhao L.H."/>
        </authorList>
    </citation>
    <scope>NUCLEOTIDE SEQUENCE [LARGE SCALE GENOMIC DNA]</scope>
    <source>
        <strain evidence="6 7">Co35</strain>
    </source>
</reference>
<dbReference type="RefSeq" id="WP_143914392.1">
    <property type="nucleotide sequence ID" value="NZ_VLNT01000016.1"/>
</dbReference>
<dbReference type="Pfam" id="PF00126">
    <property type="entry name" value="HTH_1"/>
    <property type="match status" value="1"/>
</dbReference>
<evidence type="ECO:0000313" key="7">
    <source>
        <dbReference type="Proteomes" id="UP000316988"/>
    </source>
</evidence>
<protein>
    <submittedName>
        <fullName evidence="6">LysR family transcriptional regulator</fullName>
    </submittedName>
</protein>
<dbReference type="SUPFAM" id="SSF53850">
    <property type="entry name" value="Periplasmic binding protein-like II"/>
    <property type="match status" value="1"/>
</dbReference>
<dbReference type="InterPro" id="IPR005119">
    <property type="entry name" value="LysR_subst-bd"/>
</dbReference>
<dbReference type="InterPro" id="IPR050176">
    <property type="entry name" value="LTTR"/>
</dbReference>
<dbReference type="AlphaFoldDB" id="A0A554RV51"/>
<dbReference type="OrthoDB" id="3636008at2"/>
<dbReference type="Pfam" id="PF03466">
    <property type="entry name" value="LysR_substrate"/>
    <property type="match status" value="1"/>
</dbReference>
<organism evidence="6 7">
    <name type="scientific">Aeromicrobium piscarium</name>
    <dbReference type="NCBI Taxonomy" id="2590901"/>
    <lineage>
        <taxon>Bacteria</taxon>
        <taxon>Bacillati</taxon>
        <taxon>Actinomycetota</taxon>
        <taxon>Actinomycetes</taxon>
        <taxon>Propionibacteriales</taxon>
        <taxon>Nocardioidaceae</taxon>
        <taxon>Aeromicrobium</taxon>
    </lineage>
</organism>
<comment type="similarity">
    <text evidence="1">Belongs to the LysR transcriptional regulatory family.</text>
</comment>
<evidence type="ECO:0000256" key="3">
    <source>
        <dbReference type="ARBA" id="ARBA00023125"/>
    </source>
</evidence>
<gene>
    <name evidence="6" type="ORF">FNM00_15155</name>
</gene>